<sequence>MYIKSIVIDGFKSYGRRTEVNGFDKEFNAITGLNGTGKSNILDSICFVLGISNLSHVRANSLQDLVYKSGQAGVTKATVTINFDNSNKNQCPIGYENCKEIAVSRQIVVGGKGKYMINGKNAQYKQIQDLFCSVQLNVNNPNFLIMQGRITKVLNMKPPEILSMIEEAAGTSMYESKREKSMALIQKKDAKLDELNSLIKDDIQPKLDKLRKDQQQYIEYQKVCRDVEYLTRIHISYKYLQCRKNIENCESNIQKLTDGIENNKMTIEKDNEEIKEIEIKVQEIQEALENQSGSDLKELEKELEGLNHQDAKLKATISATQEEMKSEERKLKTLEKNIKIDETALEKKENEMGQMCGTFEELKQGEANDLKAFQDAQKRLEAVNMGLAINDDGEATSLQDQLTNANSKIADAKSTIKKSEMELKYSKQTLQKKEKEVKTSDTSYIKDQEVINNTDKEIKNLENQMKKITYQDGEIEALMEKKDELTRECRAIRQNIDRQNGTKFEFQYNDPIPNWDKNRVKGLVANCIRVKDQKYSRALSSMIGGSWRNVITDNDETGKLLLERGNLVNRVTIIPLNKITARTIDNHTVNLAQKLVGKENAIPAIDLIEYDKEVEPAMRYLFGSAFICKDMESAKKVTYHRDISRQCYTLDGDEMSPSGALSGGAVAVGPPILEEVTRINQFKNELNIKLREINEISRKIESIQNVAMQYRNTKEKLETLQIQMRTVQERIQSTAFQQDKNEIDDLKIKIETLTKTIEECQTTLVTNQNKVKDLTEKLADSKGHRERELKSAETELKRAKLKHEQSQKNWKKREQQYETMKLEIEELKKTIAEGKEQVIQMEKNIEEFQKKINENSNNDGDLKARTEELKAQIKAHKDSITAQNKEVRTKTHRKEKLLKQIQELELDIKKKENEIVKVRADNTDGYNKIAALEEKYTWIPEDKDHFGARNTRYDYSKEDPQQAGQKLQKLQENKEKLSRNINQEAMMLLEKEEEHYKKIMDRRSKVEDDKKKILDSIKNMDTKKVENLKKAWEVVNQNFGSIFTTLLPGAQAKLDPPEGHNFLKGLEVKVGFNGIWKESLTELSGGQRSLVALSLILAMLKYKPAPLYILDEVDAALDLSHTQNIGGMLKAHFKNSQFVIVSLKDGMFNNANVLFRTKFVDGVSGVMRTVNKS</sequence>
<reference evidence="15" key="2">
    <citation type="submission" date="2022-10" db="EMBL/GenBank/DDBJ databases">
        <authorList>
            <consortium name="ENA_rothamsted_submissions"/>
            <consortium name="culmorum"/>
            <person name="King R."/>
        </authorList>
    </citation>
    <scope>NUCLEOTIDE SEQUENCE</scope>
</reference>
<dbReference type="Gene3D" id="1.10.287.1490">
    <property type="match status" value="1"/>
</dbReference>
<keyword evidence="8" id="KW-0226">DNA condensation</keyword>
<dbReference type="InterPro" id="IPR003395">
    <property type="entry name" value="RecF/RecN/SMC_N"/>
</dbReference>
<reference evidence="15" key="1">
    <citation type="submission" date="2022-01" db="EMBL/GenBank/DDBJ databases">
        <authorList>
            <person name="King R."/>
        </authorList>
    </citation>
    <scope>NUCLEOTIDE SEQUENCE</scope>
</reference>
<dbReference type="Gene3D" id="3.40.50.300">
    <property type="entry name" value="P-loop containing nucleotide triphosphate hydrolases"/>
    <property type="match status" value="2"/>
</dbReference>
<dbReference type="EMBL" id="OU895878">
    <property type="protein sequence ID" value="CAG9805787.1"/>
    <property type="molecule type" value="Genomic_DNA"/>
</dbReference>
<evidence type="ECO:0000313" key="16">
    <source>
        <dbReference type="Proteomes" id="UP001153620"/>
    </source>
</evidence>
<dbReference type="InterPro" id="IPR027120">
    <property type="entry name" value="Smc2_ABC"/>
</dbReference>
<keyword evidence="6" id="KW-0067">ATP-binding</keyword>
<dbReference type="FunFam" id="3.40.50.300:FF:000278">
    <property type="entry name" value="Structural maintenance of chromosomes 2"/>
    <property type="match status" value="1"/>
</dbReference>
<evidence type="ECO:0000313" key="15">
    <source>
        <dbReference type="EMBL" id="CAG9805787.1"/>
    </source>
</evidence>
<evidence type="ECO:0000256" key="2">
    <source>
        <dbReference type="ARBA" id="ARBA00005231"/>
    </source>
</evidence>
<comment type="function">
    <text evidence="11">Central component of the condensin complex, a complex required for conversion of interphase chromatin into mitotic-like condense chromosomes. The condensin complex probably introduces positive supercoils into relaxed DNA in the presence of type I topoisomerases and converts nicked DNA into positive knotted forms in the presence of type II topoisomerases.</text>
</comment>
<evidence type="ECO:0000256" key="9">
    <source>
        <dbReference type="ARBA" id="ARBA00023242"/>
    </source>
</evidence>
<dbReference type="PANTHER" id="PTHR43977">
    <property type="entry name" value="STRUCTURAL MAINTENANCE OF CHROMOSOMES PROTEIN 3"/>
    <property type="match status" value="1"/>
</dbReference>
<keyword evidence="7 13" id="KW-0175">Coiled coil</keyword>
<dbReference type="GO" id="GO:0005634">
    <property type="term" value="C:nucleus"/>
    <property type="evidence" value="ECO:0007669"/>
    <property type="project" value="UniProtKB-SubCell"/>
</dbReference>
<dbReference type="InterPro" id="IPR027417">
    <property type="entry name" value="P-loop_NTPase"/>
</dbReference>
<evidence type="ECO:0000256" key="6">
    <source>
        <dbReference type="ARBA" id="ARBA00022840"/>
    </source>
</evidence>
<proteinExistence type="inferred from homology"/>
<dbReference type="Proteomes" id="UP001153620">
    <property type="component" value="Chromosome 2"/>
</dbReference>
<comment type="subcellular location">
    <subcellularLocation>
        <location evidence="1 12">Nucleus</location>
    </subcellularLocation>
</comment>
<dbReference type="Pfam" id="PF06470">
    <property type="entry name" value="SMC_hinge"/>
    <property type="match status" value="1"/>
</dbReference>
<dbReference type="PIRSF" id="PIRSF005719">
    <property type="entry name" value="SMC"/>
    <property type="match status" value="1"/>
</dbReference>
<evidence type="ECO:0000256" key="5">
    <source>
        <dbReference type="ARBA" id="ARBA00022776"/>
    </source>
</evidence>
<dbReference type="GO" id="GO:0051301">
    <property type="term" value="P:cell division"/>
    <property type="evidence" value="ECO:0007669"/>
    <property type="project" value="UniProtKB-KW"/>
</dbReference>
<dbReference type="AlphaFoldDB" id="A0A9N9RZ16"/>
<dbReference type="InterPro" id="IPR036277">
    <property type="entry name" value="SMC_hinge_sf"/>
</dbReference>
<dbReference type="InterPro" id="IPR024704">
    <property type="entry name" value="SMC"/>
</dbReference>
<gene>
    <name evidence="15" type="ORF">CHIRRI_LOCUS8655</name>
</gene>
<dbReference type="SUPFAM" id="SSF52540">
    <property type="entry name" value="P-loop containing nucleoside triphosphate hydrolases"/>
    <property type="match status" value="1"/>
</dbReference>
<dbReference type="GO" id="GO:0016887">
    <property type="term" value="F:ATP hydrolysis activity"/>
    <property type="evidence" value="ECO:0007669"/>
    <property type="project" value="InterPro"/>
</dbReference>
<evidence type="ECO:0000256" key="10">
    <source>
        <dbReference type="ARBA" id="ARBA00023306"/>
    </source>
</evidence>
<feature type="coiled-coil region" evidence="13">
    <location>
        <begin position="967"/>
        <end position="1009"/>
    </location>
</feature>
<feature type="coiled-coil region" evidence="13">
    <location>
        <begin position="679"/>
        <end position="921"/>
    </location>
</feature>
<dbReference type="GO" id="GO:0005524">
    <property type="term" value="F:ATP binding"/>
    <property type="evidence" value="ECO:0007669"/>
    <property type="project" value="UniProtKB-KW"/>
</dbReference>
<evidence type="ECO:0000256" key="3">
    <source>
        <dbReference type="ARBA" id="ARBA00022618"/>
    </source>
</evidence>
<evidence type="ECO:0000256" key="1">
    <source>
        <dbReference type="ARBA" id="ARBA00004123"/>
    </source>
</evidence>
<dbReference type="InterPro" id="IPR010935">
    <property type="entry name" value="SMC_hinge"/>
</dbReference>
<evidence type="ECO:0000256" key="4">
    <source>
        <dbReference type="ARBA" id="ARBA00022741"/>
    </source>
</evidence>
<dbReference type="CDD" id="cd03273">
    <property type="entry name" value="ABC_SMC2_euk"/>
    <property type="match status" value="1"/>
</dbReference>
<dbReference type="SMART" id="SM00968">
    <property type="entry name" value="SMC_hinge"/>
    <property type="match status" value="1"/>
</dbReference>
<keyword evidence="5" id="KW-0498">Mitosis</keyword>
<name>A0A9N9RZ16_9DIPT</name>
<keyword evidence="16" id="KW-1185">Reference proteome</keyword>
<keyword evidence="4" id="KW-0547">Nucleotide-binding</keyword>
<evidence type="ECO:0000256" key="8">
    <source>
        <dbReference type="ARBA" id="ARBA00023067"/>
    </source>
</evidence>
<dbReference type="SUPFAM" id="SSF75553">
    <property type="entry name" value="Smc hinge domain"/>
    <property type="match status" value="1"/>
</dbReference>
<comment type="similarity">
    <text evidence="2">Belongs to the SMC family. SMC2 subfamily.</text>
</comment>
<feature type="coiled-coil region" evidence="13">
    <location>
        <begin position="395"/>
        <end position="502"/>
    </location>
</feature>
<feature type="coiled-coil region" evidence="13">
    <location>
        <begin position="260"/>
        <end position="351"/>
    </location>
</feature>
<dbReference type="GO" id="GO:0030261">
    <property type="term" value="P:chromosome condensation"/>
    <property type="evidence" value="ECO:0007669"/>
    <property type="project" value="UniProtKB-KW"/>
</dbReference>
<keyword evidence="9 12" id="KW-0539">Nucleus</keyword>
<dbReference type="GO" id="GO:0005694">
    <property type="term" value="C:chromosome"/>
    <property type="evidence" value="ECO:0007669"/>
    <property type="project" value="InterPro"/>
</dbReference>
<dbReference type="OrthoDB" id="10255539at2759"/>
<organism evidence="15 16">
    <name type="scientific">Chironomus riparius</name>
    <dbReference type="NCBI Taxonomy" id="315576"/>
    <lineage>
        <taxon>Eukaryota</taxon>
        <taxon>Metazoa</taxon>
        <taxon>Ecdysozoa</taxon>
        <taxon>Arthropoda</taxon>
        <taxon>Hexapoda</taxon>
        <taxon>Insecta</taxon>
        <taxon>Pterygota</taxon>
        <taxon>Neoptera</taxon>
        <taxon>Endopterygota</taxon>
        <taxon>Diptera</taxon>
        <taxon>Nematocera</taxon>
        <taxon>Chironomoidea</taxon>
        <taxon>Chironomidae</taxon>
        <taxon>Chironominae</taxon>
        <taxon>Chironomus</taxon>
    </lineage>
</organism>
<dbReference type="Pfam" id="PF02463">
    <property type="entry name" value="SMC_N"/>
    <property type="match status" value="1"/>
</dbReference>
<protein>
    <recommendedName>
        <fullName evidence="12">Structural maintenance of chromosomes protein</fullName>
    </recommendedName>
</protein>
<dbReference type="FunFam" id="3.40.50.300:FF:000385">
    <property type="entry name" value="Structural maintenance of chromosomes 2"/>
    <property type="match status" value="1"/>
</dbReference>
<keyword evidence="10" id="KW-0131">Cell cycle</keyword>
<evidence type="ECO:0000256" key="13">
    <source>
        <dbReference type="SAM" id="Coils"/>
    </source>
</evidence>
<evidence type="ECO:0000256" key="7">
    <source>
        <dbReference type="ARBA" id="ARBA00023054"/>
    </source>
</evidence>
<evidence type="ECO:0000256" key="12">
    <source>
        <dbReference type="PIRNR" id="PIRNR005719"/>
    </source>
</evidence>
<evidence type="ECO:0000256" key="11">
    <source>
        <dbReference type="ARBA" id="ARBA00058936"/>
    </source>
</evidence>
<accession>A0A9N9RZ16</accession>
<keyword evidence="3" id="KW-0132">Cell division</keyword>
<feature type="domain" description="SMC hinge" evidence="14">
    <location>
        <begin position="518"/>
        <end position="638"/>
    </location>
</feature>
<dbReference type="Gene3D" id="3.30.70.1620">
    <property type="match status" value="1"/>
</dbReference>
<evidence type="ECO:0000259" key="14">
    <source>
        <dbReference type="SMART" id="SM00968"/>
    </source>
</evidence>
<dbReference type="Gene3D" id="1.20.1060.20">
    <property type="match status" value="1"/>
</dbReference>